<evidence type="ECO:0000256" key="1">
    <source>
        <dbReference type="SAM" id="MobiDB-lite"/>
    </source>
</evidence>
<keyword evidence="3" id="KW-1185">Reference proteome</keyword>
<evidence type="ECO:0000313" key="3">
    <source>
        <dbReference type="Proteomes" id="UP000626092"/>
    </source>
</evidence>
<sequence>MNLSFHIPYMYCLLTKTNAMEMPNIANQLSLTMMEKLSAPKHFEINLKAYKYDFGNIGQCKFTVRSIYLATPEQPLKKARTELFKVDGSSSSTALEHTEMQITPAKEDHNAERKKKN</sequence>
<accession>A0A834LF27</accession>
<gene>
    <name evidence="2" type="ORF">RHSIM_Rhsim07G0023200</name>
</gene>
<evidence type="ECO:0000313" key="2">
    <source>
        <dbReference type="EMBL" id="KAF7137146.1"/>
    </source>
</evidence>
<dbReference type="Proteomes" id="UP000626092">
    <property type="component" value="Unassembled WGS sequence"/>
</dbReference>
<reference evidence="2" key="1">
    <citation type="submission" date="2019-11" db="EMBL/GenBank/DDBJ databases">
        <authorList>
            <person name="Liu Y."/>
            <person name="Hou J."/>
            <person name="Li T.-Q."/>
            <person name="Guan C.-H."/>
            <person name="Wu X."/>
            <person name="Wu H.-Z."/>
            <person name="Ling F."/>
            <person name="Zhang R."/>
            <person name="Shi X.-G."/>
            <person name="Ren J.-P."/>
            <person name="Chen E.-F."/>
            <person name="Sun J.-M."/>
        </authorList>
    </citation>
    <scope>NUCLEOTIDE SEQUENCE</scope>
    <source>
        <strain evidence="2">Adult_tree_wgs_1</strain>
        <tissue evidence="2">Leaves</tissue>
    </source>
</reference>
<dbReference type="AlphaFoldDB" id="A0A834LF27"/>
<name>A0A834LF27_RHOSS</name>
<feature type="region of interest" description="Disordered" evidence="1">
    <location>
        <begin position="89"/>
        <end position="117"/>
    </location>
</feature>
<organism evidence="2 3">
    <name type="scientific">Rhododendron simsii</name>
    <name type="common">Sims's rhododendron</name>
    <dbReference type="NCBI Taxonomy" id="118357"/>
    <lineage>
        <taxon>Eukaryota</taxon>
        <taxon>Viridiplantae</taxon>
        <taxon>Streptophyta</taxon>
        <taxon>Embryophyta</taxon>
        <taxon>Tracheophyta</taxon>
        <taxon>Spermatophyta</taxon>
        <taxon>Magnoliopsida</taxon>
        <taxon>eudicotyledons</taxon>
        <taxon>Gunneridae</taxon>
        <taxon>Pentapetalae</taxon>
        <taxon>asterids</taxon>
        <taxon>Ericales</taxon>
        <taxon>Ericaceae</taxon>
        <taxon>Ericoideae</taxon>
        <taxon>Rhodoreae</taxon>
        <taxon>Rhododendron</taxon>
    </lineage>
</organism>
<dbReference type="OrthoDB" id="10417017at2759"/>
<dbReference type="EMBL" id="WJXA01000007">
    <property type="protein sequence ID" value="KAF7137146.1"/>
    <property type="molecule type" value="Genomic_DNA"/>
</dbReference>
<protein>
    <submittedName>
        <fullName evidence="2">Uncharacterized protein</fullName>
    </submittedName>
</protein>
<proteinExistence type="predicted"/>
<comment type="caution">
    <text evidence="2">The sequence shown here is derived from an EMBL/GenBank/DDBJ whole genome shotgun (WGS) entry which is preliminary data.</text>
</comment>